<protein>
    <submittedName>
        <fullName evidence="2">Uncharacterized protein</fullName>
    </submittedName>
</protein>
<dbReference type="EMBL" id="CP000447">
    <property type="protein sequence ID" value="ABI72978.1"/>
    <property type="molecule type" value="Genomic_DNA"/>
</dbReference>
<feature type="transmembrane region" description="Helical" evidence="1">
    <location>
        <begin position="12"/>
        <end position="31"/>
    </location>
</feature>
<keyword evidence="1" id="KW-1133">Transmembrane helix</keyword>
<dbReference type="STRING" id="318167.Sfri_3141"/>
<dbReference type="HOGENOM" id="CLU_1194232_0_0_6"/>
<name>Q07YD6_SHEFN</name>
<proteinExistence type="predicted"/>
<dbReference type="RefSeq" id="WP_011638584.1">
    <property type="nucleotide sequence ID" value="NC_008345.1"/>
</dbReference>
<feature type="transmembrane region" description="Helical" evidence="1">
    <location>
        <begin position="43"/>
        <end position="63"/>
    </location>
</feature>
<organism evidence="2 3">
    <name type="scientific">Shewanella frigidimarina (strain NCIMB 400)</name>
    <dbReference type="NCBI Taxonomy" id="318167"/>
    <lineage>
        <taxon>Bacteria</taxon>
        <taxon>Pseudomonadati</taxon>
        <taxon>Pseudomonadota</taxon>
        <taxon>Gammaproteobacteria</taxon>
        <taxon>Alteromonadales</taxon>
        <taxon>Shewanellaceae</taxon>
        <taxon>Shewanella</taxon>
    </lineage>
</organism>
<evidence type="ECO:0000313" key="2">
    <source>
        <dbReference type="EMBL" id="ABI72978.1"/>
    </source>
</evidence>
<evidence type="ECO:0000313" key="3">
    <source>
        <dbReference type="Proteomes" id="UP000000684"/>
    </source>
</evidence>
<dbReference type="KEGG" id="sfr:Sfri_3141"/>
<keyword evidence="1" id="KW-0472">Membrane</keyword>
<reference evidence="2 3" key="1">
    <citation type="submission" date="2006-08" db="EMBL/GenBank/DDBJ databases">
        <title>Complete sequence of Shewanella frigidimarina NCIMB 400.</title>
        <authorList>
            <consortium name="US DOE Joint Genome Institute"/>
            <person name="Copeland A."/>
            <person name="Lucas S."/>
            <person name="Lapidus A."/>
            <person name="Barry K."/>
            <person name="Detter J.C."/>
            <person name="Glavina del Rio T."/>
            <person name="Hammon N."/>
            <person name="Israni S."/>
            <person name="Dalin E."/>
            <person name="Tice H."/>
            <person name="Pitluck S."/>
            <person name="Fredrickson J.K."/>
            <person name="Kolker E."/>
            <person name="McCuel L.A."/>
            <person name="DiChristina T."/>
            <person name="Nealson K.H."/>
            <person name="Newman D."/>
            <person name="Tiedje J.M."/>
            <person name="Zhou J."/>
            <person name="Romine M.F."/>
            <person name="Culley D.E."/>
            <person name="Serres M."/>
            <person name="Chertkov O."/>
            <person name="Brettin T."/>
            <person name="Bruce D."/>
            <person name="Han C."/>
            <person name="Tapia R."/>
            <person name="Gilna P."/>
            <person name="Schmutz J."/>
            <person name="Larimer F."/>
            <person name="Land M."/>
            <person name="Hauser L."/>
            <person name="Kyrpides N."/>
            <person name="Mikhailova N."/>
            <person name="Richardson P."/>
        </authorList>
    </citation>
    <scope>NUCLEOTIDE SEQUENCE [LARGE SCALE GENOMIC DNA]</scope>
    <source>
        <strain evidence="2 3">NCIMB 400</strain>
    </source>
</reference>
<dbReference type="AlphaFoldDB" id="Q07YD6"/>
<accession>Q07YD6</accession>
<evidence type="ECO:0000256" key="1">
    <source>
        <dbReference type="SAM" id="Phobius"/>
    </source>
</evidence>
<dbReference type="eggNOG" id="ENOG5033TT9">
    <property type="taxonomic scope" value="Bacteria"/>
</dbReference>
<sequence length="232" mass="26894" precursor="true">MDILKKRITIPTSIIVLSVFVVISIFLIYFYANSDINNKWAPLIGGALVASISSLIHYSLTIFDLRKNEKLNDSGVIKFLESRDDRDYYGKLIKNTKNELNLLFYTSKRFCEDFCTNGGKDNLLISTMENNPNLIVKLLILDKSHINGGDQHNFEIADVKLKVMQDKFGDRFQVKYYDHIPTHNIFLSEKDAIVGPYFYNANGKFSHSIHFRASAKFIKEYKEYFDAEWAKY</sequence>
<gene>
    <name evidence="2" type="ordered locus">Sfri_3141</name>
</gene>
<keyword evidence="3" id="KW-1185">Reference proteome</keyword>
<dbReference type="GeneID" id="41838518"/>
<dbReference type="OrthoDB" id="6399490at2"/>
<keyword evidence="1" id="KW-0812">Transmembrane</keyword>
<dbReference type="Proteomes" id="UP000000684">
    <property type="component" value="Chromosome"/>
</dbReference>